<keyword evidence="2" id="KW-1185">Reference proteome</keyword>
<dbReference type="RefSeq" id="XP_016600847.1">
    <property type="nucleotide sequence ID" value="XM_016742596.1"/>
</dbReference>
<dbReference type="Proteomes" id="UP000030143">
    <property type="component" value="Unassembled WGS sequence"/>
</dbReference>
<reference evidence="1 2" key="1">
    <citation type="journal article" date="2015" name="Mol. Plant Microbe Interact.">
        <title>Genome, transcriptome, and functional analyses of Penicillium expansum provide new insights into secondary metabolism and pathogenicity.</title>
        <authorList>
            <person name="Ballester A.R."/>
            <person name="Marcet-Houben M."/>
            <person name="Levin E."/>
            <person name="Sela N."/>
            <person name="Selma-Lazaro C."/>
            <person name="Carmona L."/>
            <person name="Wisniewski M."/>
            <person name="Droby S."/>
            <person name="Gonzalez-Candelas L."/>
            <person name="Gabaldon T."/>
        </authorList>
    </citation>
    <scope>NUCLEOTIDE SEQUENCE [LARGE SCALE GENOMIC DNA]</scope>
    <source>
        <strain evidence="1 2">MD-8</strain>
    </source>
</reference>
<dbReference type="EMBL" id="JQFZ01000089">
    <property type="protein sequence ID" value="KGO59744.1"/>
    <property type="molecule type" value="Genomic_DNA"/>
</dbReference>
<name>A0A0A2JWG2_PENEN</name>
<gene>
    <name evidence="1" type="ORF">PEX2_053220</name>
</gene>
<dbReference type="VEuPathDB" id="FungiDB:PEXP_038550"/>
<sequence length="144" mass="15796">MGLHIQELVTTFTKKDSTGTGSRAVTAVTTAIQYAGIGLSLPHATARRAGQFDRRCLWPRILDACDGYNSATNHGVSNYKAPFAQFSHFGPKGYLWKVNVFSPWVCNSLGLYPVLPAKGTWTHVDLMGFICMNLANDQHVFTSS</sequence>
<protein>
    <submittedName>
        <fullName evidence="1">Uncharacterized protein</fullName>
    </submittedName>
</protein>
<dbReference type="AlphaFoldDB" id="A0A0A2JWG2"/>
<organism evidence="1 2">
    <name type="scientific">Penicillium expansum</name>
    <name type="common">Blue mold rot fungus</name>
    <dbReference type="NCBI Taxonomy" id="27334"/>
    <lineage>
        <taxon>Eukaryota</taxon>
        <taxon>Fungi</taxon>
        <taxon>Dikarya</taxon>
        <taxon>Ascomycota</taxon>
        <taxon>Pezizomycotina</taxon>
        <taxon>Eurotiomycetes</taxon>
        <taxon>Eurotiomycetidae</taxon>
        <taxon>Eurotiales</taxon>
        <taxon>Aspergillaceae</taxon>
        <taxon>Penicillium</taxon>
    </lineage>
</organism>
<dbReference type="GeneID" id="27678015"/>
<evidence type="ECO:0000313" key="2">
    <source>
        <dbReference type="Proteomes" id="UP000030143"/>
    </source>
</evidence>
<evidence type="ECO:0000313" key="1">
    <source>
        <dbReference type="EMBL" id="KGO59744.1"/>
    </source>
</evidence>
<proteinExistence type="predicted"/>
<dbReference type="HOGENOM" id="CLU_150181_0_0_1"/>
<accession>A0A0A2JWG2</accession>
<comment type="caution">
    <text evidence="1">The sequence shown here is derived from an EMBL/GenBank/DDBJ whole genome shotgun (WGS) entry which is preliminary data.</text>
</comment>